<comment type="caution">
    <text evidence="1">The sequence shown here is derived from an EMBL/GenBank/DDBJ whole genome shotgun (WGS) entry which is preliminary data.</text>
</comment>
<dbReference type="EMBL" id="CAHPSF010000002">
    <property type="protein sequence ID" value="CAB5680263.1"/>
    <property type="molecule type" value="Genomic_DNA"/>
</dbReference>
<gene>
    <name evidence="1" type="ORF">GHA_01240</name>
</gene>
<accession>A0A9N8D1E9</accession>
<evidence type="ECO:0000313" key="2">
    <source>
        <dbReference type="Proteomes" id="UP000834611"/>
    </source>
</evidence>
<dbReference type="AlphaFoldDB" id="A0A9N8D1E9"/>
<organism evidence="1 2">
    <name type="scientific">Providencia rettgeri</name>
    <dbReference type="NCBI Taxonomy" id="587"/>
    <lineage>
        <taxon>Bacteria</taxon>
        <taxon>Pseudomonadati</taxon>
        <taxon>Pseudomonadota</taxon>
        <taxon>Gammaproteobacteria</taxon>
        <taxon>Enterobacterales</taxon>
        <taxon>Morganellaceae</taxon>
        <taxon>Providencia</taxon>
    </lineage>
</organism>
<reference evidence="1" key="1">
    <citation type="submission" date="2020-05" db="EMBL/GenBank/DDBJ databases">
        <authorList>
            <person name="Delgado-Blas J."/>
        </authorList>
    </citation>
    <scope>NUCLEOTIDE SEQUENCE</scope>
    <source>
        <strain evidence="1">BB1453</strain>
    </source>
</reference>
<proteinExistence type="predicted"/>
<dbReference type="Proteomes" id="UP000834611">
    <property type="component" value="Unassembled WGS sequence"/>
</dbReference>
<sequence length="30" mass="3546">MDKFSHVIIENLVIEKTCFSDTVTMQHHIE</sequence>
<evidence type="ECO:0000313" key="1">
    <source>
        <dbReference type="EMBL" id="CAB5680263.1"/>
    </source>
</evidence>
<protein>
    <submittedName>
        <fullName evidence="1">Uncharacterized protein</fullName>
    </submittedName>
</protein>
<name>A0A9N8D1E9_PRORE</name>